<sequence length="96" mass="11513">MGKWANRVLELRQNWSTEQRATPEELRLAFTIVGDCFNNVETRDIVIMLLTFKARKRGNIKDENKPRAEWDRRPDEVRRYESVIRLYYKSLIQNVG</sequence>
<proteinExistence type="predicted"/>
<dbReference type="AlphaFoldDB" id="A0A8H2W2A4"/>
<dbReference type="Proteomes" id="UP000624404">
    <property type="component" value="Unassembled WGS sequence"/>
</dbReference>
<dbReference type="EMBL" id="CAJHIA010000033">
    <property type="protein sequence ID" value="CAD6449093.1"/>
    <property type="molecule type" value="Genomic_DNA"/>
</dbReference>
<organism evidence="1 2">
    <name type="scientific">Sclerotinia trifoliorum</name>
    <dbReference type="NCBI Taxonomy" id="28548"/>
    <lineage>
        <taxon>Eukaryota</taxon>
        <taxon>Fungi</taxon>
        <taxon>Dikarya</taxon>
        <taxon>Ascomycota</taxon>
        <taxon>Pezizomycotina</taxon>
        <taxon>Leotiomycetes</taxon>
        <taxon>Helotiales</taxon>
        <taxon>Sclerotiniaceae</taxon>
        <taxon>Sclerotinia</taxon>
    </lineage>
</organism>
<evidence type="ECO:0000313" key="2">
    <source>
        <dbReference type="Proteomes" id="UP000624404"/>
    </source>
</evidence>
<name>A0A8H2W2A4_9HELO</name>
<reference evidence="1" key="1">
    <citation type="submission" date="2020-10" db="EMBL/GenBank/DDBJ databases">
        <authorList>
            <person name="Kusch S."/>
        </authorList>
    </citation>
    <scope>NUCLEOTIDE SEQUENCE</scope>
    <source>
        <strain evidence="1">SwB9</strain>
    </source>
</reference>
<accession>A0A8H2W2A4</accession>
<comment type="caution">
    <text evidence="1">The sequence shown here is derived from an EMBL/GenBank/DDBJ whole genome shotgun (WGS) entry which is preliminary data.</text>
</comment>
<keyword evidence="2" id="KW-1185">Reference proteome</keyword>
<dbReference type="OrthoDB" id="4152607at2759"/>
<evidence type="ECO:0000313" key="1">
    <source>
        <dbReference type="EMBL" id="CAD6449093.1"/>
    </source>
</evidence>
<gene>
    <name evidence="1" type="ORF">SCLTRI_LOCUS8886</name>
</gene>
<protein>
    <submittedName>
        <fullName evidence="1">0ef49c8c-3646-46e0-9111-841a1184cd26</fullName>
    </submittedName>
</protein>